<comment type="subcellular location">
    <subcellularLocation>
        <location evidence="1">Cell membrane</location>
        <topology evidence="1">Multi-pass membrane protein</topology>
    </subcellularLocation>
</comment>
<dbReference type="EMBL" id="RXOC01000001">
    <property type="protein sequence ID" value="RXF72235.1"/>
    <property type="molecule type" value="Genomic_DNA"/>
</dbReference>
<comment type="caution">
    <text evidence="9">The sequence shown here is derived from an EMBL/GenBank/DDBJ whole genome shotgun (WGS) entry which is preliminary data.</text>
</comment>
<keyword evidence="5 7" id="KW-1133">Transmembrane helix</keyword>
<name>A0A4Q0MFZ4_9SPHI</name>
<gene>
    <name evidence="9" type="ORF">EKH83_00475</name>
</gene>
<keyword evidence="4 7" id="KW-0812">Transmembrane</keyword>
<feature type="domain" description="YetF C-terminal" evidence="8">
    <location>
        <begin position="79"/>
        <end position="149"/>
    </location>
</feature>
<dbReference type="Proteomes" id="UP000290848">
    <property type="component" value="Unassembled WGS sequence"/>
</dbReference>
<comment type="similarity">
    <text evidence="2">Belongs to the UPF0702 family.</text>
</comment>
<feature type="transmembrane region" description="Helical" evidence="7">
    <location>
        <begin position="6"/>
        <end position="23"/>
    </location>
</feature>
<evidence type="ECO:0000256" key="2">
    <source>
        <dbReference type="ARBA" id="ARBA00006448"/>
    </source>
</evidence>
<evidence type="ECO:0000256" key="3">
    <source>
        <dbReference type="ARBA" id="ARBA00022475"/>
    </source>
</evidence>
<sequence length="153" mass="17009">MDSIIMRSAVIYIFIFIILRLGGKRTVGEMTTFDLVLLLIISEATQQALLDDDRSITGGMLAITTLVFIDIIVSLLTNKYTGLDNLLNGVPLIIVKDGKPLMERIKKSRLQIEDILEAGRKFQGIESLAQIRYAVLEKDGTISIIPVNEKTDT</sequence>
<reference evidence="9 10" key="1">
    <citation type="submission" date="2018-12" db="EMBL/GenBank/DDBJ databases">
        <title>The Draft Genome Sequence of the Soil Bacterium Pedobacter tournemirensis R1.</title>
        <authorList>
            <person name="He J."/>
        </authorList>
    </citation>
    <scope>NUCLEOTIDE SEQUENCE [LARGE SCALE GENOMIC DNA]</scope>
    <source>
        <strain evidence="9 10">R1</strain>
    </source>
</reference>
<dbReference type="AlphaFoldDB" id="A0A4Q0MFZ4"/>
<keyword evidence="3" id="KW-1003">Cell membrane</keyword>
<evidence type="ECO:0000313" key="9">
    <source>
        <dbReference type="EMBL" id="RXF72235.1"/>
    </source>
</evidence>
<evidence type="ECO:0000256" key="1">
    <source>
        <dbReference type="ARBA" id="ARBA00004651"/>
    </source>
</evidence>
<feature type="transmembrane region" description="Helical" evidence="7">
    <location>
        <begin position="56"/>
        <end position="76"/>
    </location>
</feature>
<evidence type="ECO:0000313" key="10">
    <source>
        <dbReference type="Proteomes" id="UP000290848"/>
    </source>
</evidence>
<dbReference type="PANTHER" id="PTHR34582:SF6">
    <property type="entry name" value="UPF0702 TRANSMEMBRANE PROTEIN YCAP"/>
    <property type="match status" value="1"/>
</dbReference>
<evidence type="ECO:0000256" key="6">
    <source>
        <dbReference type="ARBA" id="ARBA00023136"/>
    </source>
</evidence>
<dbReference type="PANTHER" id="PTHR34582">
    <property type="entry name" value="UPF0702 TRANSMEMBRANE PROTEIN YCAP"/>
    <property type="match status" value="1"/>
</dbReference>
<proteinExistence type="inferred from homology"/>
<evidence type="ECO:0000259" key="8">
    <source>
        <dbReference type="Pfam" id="PF04239"/>
    </source>
</evidence>
<dbReference type="Pfam" id="PF04239">
    <property type="entry name" value="DUF421"/>
    <property type="match status" value="1"/>
</dbReference>
<dbReference type="Gene3D" id="3.30.240.20">
    <property type="entry name" value="bsu07140 like domains"/>
    <property type="match status" value="1"/>
</dbReference>
<protein>
    <submittedName>
        <fullName evidence="9">DUF421 domain-containing protein</fullName>
    </submittedName>
</protein>
<dbReference type="InterPro" id="IPR023090">
    <property type="entry name" value="UPF0702_alpha/beta_dom_sf"/>
</dbReference>
<dbReference type="RefSeq" id="WP_128767420.1">
    <property type="nucleotide sequence ID" value="NZ_RXOC01000001.1"/>
</dbReference>
<dbReference type="GO" id="GO:0005886">
    <property type="term" value="C:plasma membrane"/>
    <property type="evidence" value="ECO:0007669"/>
    <property type="project" value="UniProtKB-SubCell"/>
</dbReference>
<accession>A0A4Q0MFZ4</accession>
<organism evidence="9 10">
    <name type="scientific">Arcticibacter tournemirensis</name>
    <dbReference type="NCBI Taxonomy" id="699437"/>
    <lineage>
        <taxon>Bacteria</taxon>
        <taxon>Pseudomonadati</taxon>
        <taxon>Bacteroidota</taxon>
        <taxon>Sphingobacteriia</taxon>
        <taxon>Sphingobacteriales</taxon>
        <taxon>Sphingobacteriaceae</taxon>
        <taxon>Arcticibacter</taxon>
    </lineage>
</organism>
<keyword evidence="6 7" id="KW-0472">Membrane</keyword>
<evidence type="ECO:0000256" key="4">
    <source>
        <dbReference type="ARBA" id="ARBA00022692"/>
    </source>
</evidence>
<evidence type="ECO:0000256" key="7">
    <source>
        <dbReference type="SAM" id="Phobius"/>
    </source>
</evidence>
<evidence type="ECO:0000256" key="5">
    <source>
        <dbReference type="ARBA" id="ARBA00022989"/>
    </source>
</evidence>
<dbReference type="InterPro" id="IPR007353">
    <property type="entry name" value="DUF421"/>
</dbReference>